<dbReference type="EMBL" id="JAHVJA010000001">
    <property type="protein sequence ID" value="MBY6138059.1"/>
    <property type="molecule type" value="Genomic_DNA"/>
</dbReference>
<sequence length="67" mass="7619">MENIAVLDLGDGRRIHCKGVDAAKSMWAQHYSRIDDATIDVFYPISLGGVVVTYRYDSELEKWVKSQ</sequence>
<reference evidence="1 2" key="1">
    <citation type="submission" date="2021-06" db="EMBL/GenBank/DDBJ databases">
        <title>50 bacteria genomes isolated from Dapeng, Shenzhen, China.</title>
        <authorList>
            <person name="Zheng W."/>
            <person name="Yu S."/>
            <person name="Huang Y."/>
        </authorList>
    </citation>
    <scope>NUCLEOTIDE SEQUENCE [LARGE SCALE GENOMIC DNA]</scope>
    <source>
        <strain evidence="1 2">DP1N14-2</strain>
    </source>
</reference>
<comment type="caution">
    <text evidence="1">The sequence shown here is derived from an EMBL/GenBank/DDBJ whole genome shotgun (WGS) entry which is preliminary data.</text>
</comment>
<accession>A0ABS7NA35</accession>
<organism evidence="1 2">
    <name type="scientific">Leisingera daeponensis</name>
    <dbReference type="NCBI Taxonomy" id="405746"/>
    <lineage>
        <taxon>Bacteria</taxon>
        <taxon>Pseudomonadati</taxon>
        <taxon>Pseudomonadota</taxon>
        <taxon>Alphaproteobacteria</taxon>
        <taxon>Rhodobacterales</taxon>
        <taxon>Roseobacteraceae</taxon>
        <taxon>Leisingera</taxon>
    </lineage>
</organism>
<dbReference type="RefSeq" id="WP_222507066.1">
    <property type="nucleotide sequence ID" value="NZ_JAHVJA010000001.1"/>
</dbReference>
<keyword evidence="2" id="KW-1185">Reference proteome</keyword>
<evidence type="ECO:0000313" key="1">
    <source>
        <dbReference type="EMBL" id="MBY6138059.1"/>
    </source>
</evidence>
<dbReference type="Proteomes" id="UP000766629">
    <property type="component" value="Unassembled WGS sequence"/>
</dbReference>
<gene>
    <name evidence="1" type="ORF">KUV26_01275</name>
</gene>
<evidence type="ECO:0000313" key="2">
    <source>
        <dbReference type="Proteomes" id="UP000766629"/>
    </source>
</evidence>
<proteinExistence type="predicted"/>
<name>A0ABS7NA35_9RHOB</name>
<protein>
    <submittedName>
        <fullName evidence="1">Uncharacterized protein</fullName>
    </submittedName>
</protein>